<reference evidence="1" key="3">
    <citation type="submission" date="2011-03" db="EMBL/GenBank/DDBJ databases">
        <title>Annotation of Magnaporthe poae ATCC 64411.</title>
        <authorList>
            <person name="Ma L.-J."/>
            <person name="Dead R."/>
            <person name="Young S.K."/>
            <person name="Zeng Q."/>
            <person name="Gargeya S."/>
            <person name="Fitzgerald M."/>
            <person name="Haas B."/>
            <person name="Abouelleil A."/>
            <person name="Alvarado L."/>
            <person name="Arachchi H.M."/>
            <person name="Berlin A."/>
            <person name="Brown A."/>
            <person name="Chapman S.B."/>
            <person name="Chen Z."/>
            <person name="Dunbar C."/>
            <person name="Freedman E."/>
            <person name="Gearin G."/>
            <person name="Gellesch M."/>
            <person name="Goldberg J."/>
            <person name="Griggs A."/>
            <person name="Gujja S."/>
            <person name="Heiman D."/>
            <person name="Howarth C."/>
            <person name="Larson L."/>
            <person name="Lui A."/>
            <person name="MacDonald P.J.P."/>
            <person name="Mehta T."/>
            <person name="Montmayeur A."/>
            <person name="Murphy C."/>
            <person name="Neiman D."/>
            <person name="Pearson M."/>
            <person name="Priest M."/>
            <person name="Roberts A."/>
            <person name="Saif S."/>
            <person name="Shea T."/>
            <person name="Shenoy N."/>
            <person name="Sisk P."/>
            <person name="Stolte C."/>
            <person name="Sykes S."/>
            <person name="Yandava C."/>
            <person name="Wortman J."/>
            <person name="Nusbaum C."/>
            <person name="Birren B."/>
        </authorList>
    </citation>
    <scope>NUCLEOTIDE SEQUENCE</scope>
    <source>
        <strain evidence="1">ATCC 64411</strain>
    </source>
</reference>
<dbReference type="OrthoDB" id="5355126at2759"/>
<name>A0A0C4E4R2_MAGP6</name>
<organism evidence="2 3">
    <name type="scientific">Magnaporthiopsis poae (strain ATCC 64411 / 73-15)</name>
    <name type="common">Kentucky bluegrass fungus</name>
    <name type="synonym">Magnaporthe poae</name>
    <dbReference type="NCBI Taxonomy" id="644358"/>
    <lineage>
        <taxon>Eukaryota</taxon>
        <taxon>Fungi</taxon>
        <taxon>Dikarya</taxon>
        <taxon>Ascomycota</taxon>
        <taxon>Pezizomycotina</taxon>
        <taxon>Sordariomycetes</taxon>
        <taxon>Sordariomycetidae</taxon>
        <taxon>Magnaporthales</taxon>
        <taxon>Magnaporthaceae</taxon>
        <taxon>Magnaporthiopsis</taxon>
    </lineage>
</organism>
<dbReference type="EnsemblFungi" id="MAPG_07462T0">
    <property type="protein sequence ID" value="MAPG_07462T0"/>
    <property type="gene ID" value="MAPG_07462"/>
</dbReference>
<dbReference type="OMA" id="KHQMRID"/>
<evidence type="ECO:0000313" key="3">
    <source>
        <dbReference type="Proteomes" id="UP000011715"/>
    </source>
</evidence>
<reference evidence="2" key="4">
    <citation type="journal article" date="2015" name="G3 (Bethesda)">
        <title>Genome sequences of three phytopathogenic species of the Magnaporthaceae family of fungi.</title>
        <authorList>
            <person name="Okagaki L.H."/>
            <person name="Nunes C.C."/>
            <person name="Sailsbery J."/>
            <person name="Clay B."/>
            <person name="Brown D."/>
            <person name="John T."/>
            <person name="Oh Y."/>
            <person name="Young N."/>
            <person name="Fitzgerald M."/>
            <person name="Haas B.J."/>
            <person name="Zeng Q."/>
            <person name="Young S."/>
            <person name="Adiconis X."/>
            <person name="Fan L."/>
            <person name="Levin J.Z."/>
            <person name="Mitchell T.K."/>
            <person name="Okubara P.A."/>
            <person name="Farman M.L."/>
            <person name="Kohn L.M."/>
            <person name="Birren B."/>
            <person name="Ma L.-J."/>
            <person name="Dean R.A."/>
        </authorList>
    </citation>
    <scope>NUCLEOTIDE SEQUENCE</scope>
    <source>
        <strain evidence="2">ATCC 64411 / 73-15</strain>
    </source>
</reference>
<dbReference type="AlphaFoldDB" id="A0A0C4E4R2"/>
<reference evidence="1" key="2">
    <citation type="submission" date="2010-05" db="EMBL/GenBank/DDBJ databases">
        <title>The Genome Sequence of Magnaporthe poae strain ATCC 64411.</title>
        <authorList>
            <consortium name="The Broad Institute Genome Sequencing Platform"/>
            <consortium name="Broad Institute Genome Sequencing Center for Infectious Disease"/>
            <person name="Ma L.-J."/>
            <person name="Dead R."/>
            <person name="Young S."/>
            <person name="Zeng Q."/>
            <person name="Koehrsen M."/>
            <person name="Alvarado L."/>
            <person name="Berlin A."/>
            <person name="Chapman S.B."/>
            <person name="Chen Z."/>
            <person name="Freedman E."/>
            <person name="Gellesch M."/>
            <person name="Goldberg J."/>
            <person name="Griggs A."/>
            <person name="Gujja S."/>
            <person name="Heilman E.R."/>
            <person name="Heiman D."/>
            <person name="Hepburn T."/>
            <person name="Howarth C."/>
            <person name="Jen D."/>
            <person name="Larson L."/>
            <person name="Mehta T."/>
            <person name="Neiman D."/>
            <person name="Pearson M."/>
            <person name="Roberts A."/>
            <person name="Saif S."/>
            <person name="Shea T."/>
            <person name="Shenoy N."/>
            <person name="Sisk P."/>
            <person name="Stolte C."/>
            <person name="Sykes S."/>
            <person name="Walk T."/>
            <person name="White J."/>
            <person name="Yandava C."/>
            <person name="Haas B."/>
            <person name="Nusbaum C."/>
            <person name="Birren B."/>
        </authorList>
    </citation>
    <scope>NUCLEOTIDE SEQUENCE</scope>
    <source>
        <strain evidence="1">ATCC 64411</strain>
    </source>
</reference>
<dbReference type="Proteomes" id="UP000011715">
    <property type="component" value="Unassembled WGS sequence"/>
</dbReference>
<dbReference type="VEuPathDB" id="FungiDB:MAPG_07462"/>
<proteinExistence type="predicted"/>
<sequence length="127" mass="13270">MSKSRVPMMLALAGAGGVGYYLYQSGGNTKVAQKQFEHDMHSASAKVKSEIPGRGREAEKEAEVLGAKAGAKFDTAAANAKAEAAKLEAYARDAKAGAMKKVDEFDRKVEDGAAKAKGGISSWFGGK</sequence>
<evidence type="ECO:0008006" key="4">
    <source>
        <dbReference type="Google" id="ProtNLM"/>
    </source>
</evidence>
<reference evidence="2" key="5">
    <citation type="submission" date="2015-06" db="UniProtKB">
        <authorList>
            <consortium name="EnsemblFungi"/>
        </authorList>
    </citation>
    <scope>IDENTIFICATION</scope>
    <source>
        <strain evidence="2">ATCC 64411</strain>
    </source>
</reference>
<accession>A0A0C4E4R2</accession>
<gene>
    <name evidence="1" type="ORF">MAPG_07462</name>
</gene>
<evidence type="ECO:0000313" key="1">
    <source>
        <dbReference type="EMBL" id="KLU88476.1"/>
    </source>
</evidence>
<evidence type="ECO:0000313" key="2">
    <source>
        <dbReference type="EnsemblFungi" id="MAPG_07462T0"/>
    </source>
</evidence>
<reference evidence="3" key="1">
    <citation type="submission" date="2010-05" db="EMBL/GenBank/DDBJ databases">
        <title>The genome sequence of Magnaporthe poae strain ATCC 64411.</title>
        <authorList>
            <person name="Ma L.-J."/>
            <person name="Dead R."/>
            <person name="Young S."/>
            <person name="Zeng Q."/>
            <person name="Koehrsen M."/>
            <person name="Alvarado L."/>
            <person name="Berlin A."/>
            <person name="Chapman S.B."/>
            <person name="Chen Z."/>
            <person name="Freedman E."/>
            <person name="Gellesch M."/>
            <person name="Goldberg J."/>
            <person name="Griggs A."/>
            <person name="Gujja S."/>
            <person name="Heilman E.R."/>
            <person name="Heiman D."/>
            <person name="Hepburn T."/>
            <person name="Howarth C."/>
            <person name="Jen D."/>
            <person name="Larson L."/>
            <person name="Mehta T."/>
            <person name="Neiman D."/>
            <person name="Pearson M."/>
            <person name="Roberts A."/>
            <person name="Saif S."/>
            <person name="Shea T."/>
            <person name="Shenoy N."/>
            <person name="Sisk P."/>
            <person name="Stolte C."/>
            <person name="Sykes S."/>
            <person name="Walk T."/>
            <person name="White J."/>
            <person name="Yandava C."/>
            <person name="Haas B."/>
            <person name="Nusbaum C."/>
            <person name="Birren B."/>
        </authorList>
    </citation>
    <scope>NUCLEOTIDE SEQUENCE [LARGE SCALE GENOMIC DNA]</scope>
    <source>
        <strain evidence="3">ATCC 64411 / 73-15</strain>
    </source>
</reference>
<dbReference type="eggNOG" id="ENOG502SSX2">
    <property type="taxonomic scope" value="Eukaryota"/>
</dbReference>
<keyword evidence="3" id="KW-1185">Reference proteome</keyword>
<dbReference type="EMBL" id="ADBL01001801">
    <property type="status" value="NOT_ANNOTATED_CDS"/>
    <property type="molecule type" value="Genomic_DNA"/>
</dbReference>
<dbReference type="EMBL" id="GL876971">
    <property type="protein sequence ID" value="KLU88476.1"/>
    <property type="molecule type" value="Genomic_DNA"/>
</dbReference>
<protein>
    <recommendedName>
        <fullName evidence="4">Calcofluor white hypersensitive protein</fullName>
    </recommendedName>
</protein>